<accession>A0ABW1S8P2</accession>
<dbReference type="EMBL" id="JBHSSW010000005">
    <property type="protein sequence ID" value="MFC6197616.1"/>
    <property type="molecule type" value="Genomic_DNA"/>
</dbReference>
<reference evidence="2" key="1">
    <citation type="journal article" date="2019" name="Int. J. Syst. Evol. Microbiol.">
        <title>The Global Catalogue of Microorganisms (GCM) 10K type strain sequencing project: providing services to taxonomists for standard genome sequencing and annotation.</title>
        <authorList>
            <consortium name="The Broad Institute Genomics Platform"/>
            <consortium name="The Broad Institute Genome Sequencing Center for Infectious Disease"/>
            <person name="Wu L."/>
            <person name="Ma J."/>
        </authorList>
    </citation>
    <scope>NUCLEOTIDE SEQUENCE [LARGE SCALE GENOMIC DNA]</scope>
    <source>
        <strain evidence="2">CGMCC-1.15741</strain>
    </source>
</reference>
<organism evidence="1 2">
    <name type="scientific">Ponticaulis profundi</name>
    <dbReference type="NCBI Taxonomy" id="2665222"/>
    <lineage>
        <taxon>Bacteria</taxon>
        <taxon>Pseudomonadati</taxon>
        <taxon>Pseudomonadota</taxon>
        <taxon>Alphaproteobacteria</taxon>
        <taxon>Hyphomonadales</taxon>
        <taxon>Hyphomonadaceae</taxon>
        <taxon>Ponticaulis</taxon>
    </lineage>
</organism>
<protein>
    <submittedName>
        <fullName evidence="1">Uncharacterized protein</fullName>
    </submittedName>
</protein>
<comment type="caution">
    <text evidence="1">The sequence shown here is derived from an EMBL/GenBank/DDBJ whole genome shotgun (WGS) entry which is preliminary data.</text>
</comment>
<name>A0ABW1S8P2_9PROT</name>
<sequence>MSKTELPPICGLWGGVYRYDFDDLNVPFSAWINSQAEALVGTTLEPNTFAPPQFEELSAEIAGQVIGRQVILYKRYDPSCGAHPETVSYFGKIDDDGQSIEGSWRMSSRDDIVEGWFRMWRVQTSANARKLNTAIVKLSR</sequence>
<proteinExistence type="predicted"/>
<gene>
    <name evidence="1" type="ORF">ACFQDM_05975</name>
</gene>
<dbReference type="RefSeq" id="WP_377376778.1">
    <property type="nucleotide sequence ID" value="NZ_JBHSSW010000005.1"/>
</dbReference>
<keyword evidence="2" id="KW-1185">Reference proteome</keyword>
<dbReference type="Proteomes" id="UP001596303">
    <property type="component" value="Unassembled WGS sequence"/>
</dbReference>
<evidence type="ECO:0000313" key="1">
    <source>
        <dbReference type="EMBL" id="MFC6197616.1"/>
    </source>
</evidence>
<evidence type="ECO:0000313" key="2">
    <source>
        <dbReference type="Proteomes" id="UP001596303"/>
    </source>
</evidence>